<dbReference type="NCBIfam" id="TIGR03570">
    <property type="entry name" value="NeuD_NnaD"/>
    <property type="match status" value="1"/>
</dbReference>
<gene>
    <name evidence="7" type="ORF">FU839_10705</name>
</gene>
<keyword evidence="8" id="KW-1185">Reference proteome</keyword>
<keyword evidence="2 7" id="KW-0808">Transferase</keyword>
<evidence type="ECO:0000313" key="8">
    <source>
        <dbReference type="Proteomes" id="UP000321814"/>
    </source>
</evidence>
<organism evidence="7 8">
    <name type="scientific">Rheinheimera tangshanensis</name>
    <dbReference type="NCBI Taxonomy" id="400153"/>
    <lineage>
        <taxon>Bacteria</taxon>
        <taxon>Pseudomonadati</taxon>
        <taxon>Pseudomonadota</taxon>
        <taxon>Gammaproteobacteria</taxon>
        <taxon>Chromatiales</taxon>
        <taxon>Chromatiaceae</taxon>
        <taxon>Rheinheimera</taxon>
    </lineage>
</organism>
<dbReference type="AlphaFoldDB" id="A0A5C8LUI2"/>
<evidence type="ECO:0000256" key="4">
    <source>
        <dbReference type="ARBA" id="ARBA00023315"/>
    </source>
</evidence>
<proteinExistence type="inferred from homology"/>
<comment type="similarity">
    <text evidence="1">Belongs to the transferase hexapeptide repeat family.</text>
</comment>
<comment type="caution">
    <text evidence="7">The sequence shown here is derived from an EMBL/GenBank/DDBJ whole genome shotgun (WGS) entry which is preliminary data.</text>
</comment>
<dbReference type="InterPro" id="IPR018357">
    <property type="entry name" value="Hexapep_transf_CS"/>
</dbReference>
<dbReference type="PANTHER" id="PTHR43300:SF7">
    <property type="entry name" value="UDP-N-ACETYLBACILLOSAMINE N-ACETYLTRANSFERASE"/>
    <property type="match status" value="1"/>
</dbReference>
<dbReference type="Gene3D" id="3.40.50.20">
    <property type="match status" value="1"/>
</dbReference>
<sequence length="212" mass="22242">MTKSIVVLGAGGHAAVLVEMLITQKFDIKALVSPDKPKNTNTFANLAHWQDEAKILKLDPKSILLVNGIGSMPRSHARQEVYKKFTEAGFKFLTLISPHAFVSPSVEIGSGVQIMAGSIIQTGCKIGDNSIVNTGAIVDHGCQIGRHNHLAPGATLSGEVVTAEGVHIGTGATLIQGIQIAAFSIIGAGAIVTKSVTEKQIIYPARSTSKPI</sequence>
<evidence type="ECO:0000259" key="6">
    <source>
        <dbReference type="Pfam" id="PF17836"/>
    </source>
</evidence>
<dbReference type="PROSITE" id="PS00101">
    <property type="entry name" value="HEXAPEP_TRANSFERASES"/>
    <property type="match status" value="1"/>
</dbReference>
<dbReference type="Pfam" id="PF00132">
    <property type="entry name" value="Hexapep"/>
    <property type="match status" value="1"/>
</dbReference>
<reference evidence="7 8" key="1">
    <citation type="submission" date="2019-08" db="EMBL/GenBank/DDBJ databases">
        <title>Draft genome analysis of Rheinheimera tangshanensis isolated from the roots of fresh rice plants (Oryza sativa).</title>
        <authorList>
            <person name="Yu Q."/>
            <person name="Qi Y."/>
            <person name="Zhang H."/>
            <person name="Pu J."/>
        </authorList>
    </citation>
    <scope>NUCLEOTIDE SEQUENCE [LARGE SCALE GENOMIC DNA]</scope>
    <source>
        <strain evidence="7 8">JA3-B52</strain>
    </source>
</reference>
<dbReference type="InterPro" id="IPR050179">
    <property type="entry name" value="Trans_hexapeptide_repeat"/>
</dbReference>
<accession>A0A5C8LUI2</accession>
<dbReference type="GO" id="GO:0016746">
    <property type="term" value="F:acyltransferase activity"/>
    <property type="evidence" value="ECO:0007669"/>
    <property type="project" value="UniProtKB-KW"/>
</dbReference>
<evidence type="ECO:0000256" key="5">
    <source>
        <dbReference type="PIRSR" id="PIRSR620019-2"/>
    </source>
</evidence>
<dbReference type="InterPro" id="IPR020019">
    <property type="entry name" value="AcTrfase_PglD-like"/>
</dbReference>
<feature type="binding site" evidence="5">
    <location>
        <position position="149"/>
    </location>
    <ligand>
        <name>acetyl-CoA</name>
        <dbReference type="ChEBI" id="CHEBI:57288"/>
    </ligand>
</feature>
<dbReference type="Pfam" id="PF17836">
    <property type="entry name" value="PglD_N"/>
    <property type="match status" value="1"/>
</dbReference>
<protein>
    <submittedName>
        <fullName evidence="7">Acetyltransferase</fullName>
    </submittedName>
</protein>
<dbReference type="RefSeq" id="WP_147904347.1">
    <property type="nucleotide sequence ID" value="NZ_BAAAGC010000010.1"/>
</dbReference>
<dbReference type="PANTHER" id="PTHR43300">
    <property type="entry name" value="ACETYLTRANSFERASE"/>
    <property type="match status" value="1"/>
</dbReference>
<evidence type="ECO:0000256" key="3">
    <source>
        <dbReference type="ARBA" id="ARBA00022737"/>
    </source>
</evidence>
<feature type="binding site" evidence="5">
    <location>
        <position position="70"/>
    </location>
    <ligand>
        <name>substrate</name>
    </ligand>
</feature>
<dbReference type="InterPro" id="IPR041561">
    <property type="entry name" value="PglD_N"/>
</dbReference>
<keyword evidence="4" id="KW-0012">Acyltransferase</keyword>
<dbReference type="Gene3D" id="2.160.10.10">
    <property type="entry name" value="Hexapeptide repeat proteins"/>
    <property type="match status" value="1"/>
</dbReference>
<dbReference type="EMBL" id="VRLR01000006">
    <property type="protein sequence ID" value="TXK80427.1"/>
    <property type="molecule type" value="Genomic_DNA"/>
</dbReference>
<dbReference type="InterPro" id="IPR011004">
    <property type="entry name" value="Trimer_LpxA-like_sf"/>
</dbReference>
<dbReference type="InterPro" id="IPR001451">
    <property type="entry name" value="Hexapep"/>
</dbReference>
<dbReference type="SUPFAM" id="SSF51161">
    <property type="entry name" value="Trimeric LpxA-like enzymes"/>
    <property type="match status" value="1"/>
</dbReference>
<name>A0A5C8LUI2_9GAMM</name>
<dbReference type="CDD" id="cd03360">
    <property type="entry name" value="LbH_AT_putative"/>
    <property type="match status" value="1"/>
</dbReference>
<feature type="domain" description="PglD N-terminal" evidence="6">
    <location>
        <begin position="5"/>
        <end position="84"/>
    </location>
</feature>
<evidence type="ECO:0000313" key="7">
    <source>
        <dbReference type="EMBL" id="TXK80427.1"/>
    </source>
</evidence>
<dbReference type="Proteomes" id="UP000321814">
    <property type="component" value="Unassembled WGS sequence"/>
</dbReference>
<keyword evidence="3" id="KW-0677">Repeat</keyword>
<dbReference type="OrthoDB" id="9794407at2"/>
<evidence type="ECO:0000256" key="2">
    <source>
        <dbReference type="ARBA" id="ARBA00022679"/>
    </source>
</evidence>
<evidence type="ECO:0000256" key="1">
    <source>
        <dbReference type="ARBA" id="ARBA00007274"/>
    </source>
</evidence>